<organism evidence="2 3">
    <name type="scientific">Rhynocoris fuscipes</name>
    <dbReference type="NCBI Taxonomy" id="488301"/>
    <lineage>
        <taxon>Eukaryota</taxon>
        <taxon>Metazoa</taxon>
        <taxon>Ecdysozoa</taxon>
        <taxon>Arthropoda</taxon>
        <taxon>Hexapoda</taxon>
        <taxon>Insecta</taxon>
        <taxon>Pterygota</taxon>
        <taxon>Neoptera</taxon>
        <taxon>Paraneoptera</taxon>
        <taxon>Hemiptera</taxon>
        <taxon>Heteroptera</taxon>
        <taxon>Panheteroptera</taxon>
        <taxon>Cimicomorpha</taxon>
        <taxon>Reduviidae</taxon>
        <taxon>Harpactorinae</taxon>
        <taxon>Harpactorini</taxon>
        <taxon>Rhynocoris</taxon>
    </lineage>
</organism>
<reference evidence="2 3" key="1">
    <citation type="submission" date="2022-12" db="EMBL/GenBank/DDBJ databases">
        <title>Chromosome-level genome assembly of true bugs.</title>
        <authorList>
            <person name="Ma L."/>
            <person name="Li H."/>
        </authorList>
    </citation>
    <scope>NUCLEOTIDE SEQUENCE [LARGE SCALE GENOMIC DNA]</scope>
    <source>
        <strain evidence="2">Lab_2022b</strain>
    </source>
</reference>
<comment type="caution">
    <text evidence="2">The sequence shown here is derived from an EMBL/GenBank/DDBJ whole genome shotgun (WGS) entry which is preliminary data.</text>
</comment>
<protein>
    <submittedName>
        <fullName evidence="2">Uncharacterized protein</fullName>
    </submittedName>
</protein>
<dbReference type="EMBL" id="JAPXFL010000006">
    <property type="protein sequence ID" value="KAK9505161.1"/>
    <property type="molecule type" value="Genomic_DNA"/>
</dbReference>
<keyword evidence="3" id="KW-1185">Reference proteome</keyword>
<keyword evidence="1" id="KW-0812">Transmembrane</keyword>
<evidence type="ECO:0000313" key="2">
    <source>
        <dbReference type="EMBL" id="KAK9505161.1"/>
    </source>
</evidence>
<gene>
    <name evidence="2" type="ORF">O3M35_009275</name>
</gene>
<proteinExistence type="predicted"/>
<keyword evidence="1" id="KW-1133">Transmembrane helix</keyword>
<sequence>MFHSIMAAQLLDSSHRVSYYRQFSLNIVIYYFNVFITNLFAYFPQFSEECSDVIIRVDATALDKQLFKGRSISLEGRFLHLMFDGYLDGDRIKGKYSSLEG</sequence>
<keyword evidence="1" id="KW-0472">Membrane</keyword>
<evidence type="ECO:0000313" key="3">
    <source>
        <dbReference type="Proteomes" id="UP001461498"/>
    </source>
</evidence>
<feature type="transmembrane region" description="Helical" evidence="1">
    <location>
        <begin position="23"/>
        <end position="43"/>
    </location>
</feature>
<evidence type="ECO:0000256" key="1">
    <source>
        <dbReference type="SAM" id="Phobius"/>
    </source>
</evidence>
<dbReference type="AlphaFoldDB" id="A0AAW1D2B9"/>
<accession>A0AAW1D2B9</accession>
<dbReference type="Proteomes" id="UP001461498">
    <property type="component" value="Unassembled WGS sequence"/>
</dbReference>
<name>A0AAW1D2B9_9HEMI</name>